<feature type="non-terminal residue" evidence="12">
    <location>
        <position position="1"/>
    </location>
</feature>
<keyword evidence="9" id="KW-0067">ATP-binding</keyword>
<dbReference type="Gene3D" id="3.30.420.40">
    <property type="match status" value="1"/>
</dbReference>
<evidence type="ECO:0000256" key="2">
    <source>
        <dbReference type="ARBA" id="ARBA00004496"/>
    </source>
</evidence>
<comment type="catalytic activity">
    <reaction evidence="1">
        <text>(R)-pantothenate + ATP = (R)-4'-phosphopantothenate + ADP + H(+)</text>
        <dbReference type="Rhea" id="RHEA:16373"/>
        <dbReference type="ChEBI" id="CHEBI:10986"/>
        <dbReference type="ChEBI" id="CHEBI:15378"/>
        <dbReference type="ChEBI" id="CHEBI:29032"/>
        <dbReference type="ChEBI" id="CHEBI:30616"/>
        <dbReference type="ChEBI" id="CHEBI:456216"/>
        <dbReference type="EC" id="2.7.1.33"/>
    </reaction>
</comment>
<evidence type="ECO:0000313" key="12">
    <source>
        <dbReference type="EMBL" id="GMR57323.1"/>
    </source>
</evidence>
<evidence type="ECO:0000313" key="13">
    <source>
        <dbReference type="Proteomes" id="UP001328107"/>
    </source>
</evidence>
<evidence type="ECO:0000256" key="4">
    <source>
        <dbReference type="ARBA" id="ARBA00012102"/>
    </source>
</evidence>
<dbReference type="NCBIfam" id="TIGR00555">
    <property type="entry name" value="panK_eukar"/>
    <property type="match status" value="1"/>
</dbReference>
<accession>A0AAN5D6A0</accession>
<dbReference type="PANTHER" id="PTHR12280">
    <property type="entry name" value="PANTOTHENATE KINASE"/>
    <property type="match status" value="1"/>
</dbReference>
<feature type="non-terminal residue" evidence="12">
    <location>
        <position position="390"/>
    </location>
</feature>
<reference evidence="13" key="1">
    <citation type="submission" date="2022-10" db="EMBL/GenBank/DDBJ databases">
        <title>Genome assembly of Pristionchus species.</title>
        <authorList>
            <person name="Yoshida K."/>
            <person name="Sommer R.J."/>
        </authorList>
    </citation>
    <scope>NUCLEOTIDE SEQUENCE [LARGE SCALE GENOMIC DNA]</scope>
    <source>
        <strain evidence="13">RS5460</strain>
    </source>
</reference>
<keyword evidence="7" id="KW-0547">Nucleotide-binding</keyword>
<dbReference type="AlphaFoldDB" id="A0AAN5D6A0"/>
<keyword evidence="8" id="KW-0418">Kinase</keyword>
<dbReference type="EMBL" id="BTRK01000006">
    <property type="protein sequence ID" value="GMR57323.1"/>
    <property type="molecule type" value="Genomic_DNA"/>
</dbReference>
<evidence type="ECO:0000256" key="6">
    <source>
        <dbReference type="ARBA" id="ARBA00022679"/>
    </source>
</evidence>
<keyword evidence="10" id="KW-0173">Coenzyme A biosynthesis</keyword>
<dbReference type="Gene3D" id="3.30.420.510">
    <property type="match status" value="1"/>
</dbReference>
<dbReference type="GO" id="GO:0015937">
    <property type="term" value="P:coenzyme A biosynthetic process"/>
    <property type="evidence" value="ECO:0007669"/>
    <property type="project" value="UniProtKB-KW"/>
</dbReference>
<evidence type="ECO:0000256" key="9">
    <source>
        <dbReference type="ARBA" id="ARBA00022840"/>
    </source>
</evidence>
<comment type="caution">
    <text evidence="12">The sequence shown here is derived from an EMBL/GenBank/DDBJ whole genome shotgun (WGS) entry which is preliminary data.</text>
</comment>
<evidence type="ECO:0000256" key="7">
    <source>
        <dbReference type="ARBA" id="ARBA00022741"/>
    </source>
</evidence>
<dbReference type="EC" id="2.7.1.33" evidence="4"/>
<dbReference type="GO" id="GO:0005524">
    <property type="term" value="F:ATP binding"/>
    <property type="evidence" value="ECO:0007669"/>
    <property type="project" value="UniProtKB-KW"/>
</dbReference>
<evidence type="ECO:0000256" key="11">
    <source>
        <dbReference type="ARBA" id="ARBA00060870"/>
    </source>
</evidence>
<dbReference type="InterPro" id="IPR004567">
    <property type="entry name" value="Type_II_PanK"/>
</dbReference>
<protein>
    <recommendedName>
        <fullName evidence="4">pantothenate kinase</fullName>
        <ecNumber evidence="4">2.7.1.33</ecNumber>
    </recommendedName>
</protein>
<dbReference type="GO" id="GO:0005829">
    <property type="term" value="C:cytosol"/>
    <property type="evidence" value="ECO:0007669"/>
    <property type="project" value="TreeGrafter"/>
</dbReference>
<dbReference type="FunFam" id="3.30.420.40:FF:000025">
    <property type="entry name" value="pantothenate kinase 2, mitochondrial"/>
    <property type="match status" value="1"/>
</dbReference>
<evidence type="ECO:0000256" key="5">
    <source>
        <dbReference type="ARBA" id="ARBA00022490"/>
    </source>
</evidence>
<keyword evidence="5" id="KW-0963">Cytoplasm</keyword>
<dbReference type="PANTHER" id="PTHR12280:SF20">
    <property type="entry name" value="4'-PHOSPHOPANTETHEINE PHOSPHATASE"/>
    <property type="match status" value="1"/>
</dbReference>
<evidence type="ECO:0000256" key="3">
    <source>
        <dbReference type="ARBA" id="ARBA00005225"/>
    </source>
</evidence>
<comment type="pathway">
    <text evidence="3">Cofactor biosynthesis; coenzyme A biosynthesis; CoA from (R)-pantothenate: step 1/5.</text>
</comment>
<comment type="subcellular location">
    <subcellularLocation>
        <location evidence="2">Cytoplasm</location>
    </subcellularLocation>
</comment>
<gene>
    <name evidence="12" type="ORF">PMAYCL1PPCAC_27518</name>
</gene>
<dbReference type="SUPFAM" id="SSF53067">
    <property type="entry name" value="Actin-like ATPase domain"/>
    <property type="match status" value="2"/>
</dbReference>
<sequence>LPISRSHFVKPKSFIETMDELLLSSSLRREHSLDGQVCEFIRKRTTSISGAPPFIVLPKEERFEILREKGRFAVDIGGTLIKVVYSSVSPPDDDGTTDLLLNFRKFQFIEDCIEFLKNEWHDRDSECHLNCTGGGSFKYAELLQKELAVKVKRTDEMVSLMIGCDFLLRNNEDESFTYHHEAEGLERYQYKPIEEKAIYPFLLVNIGTGISVLKVDSPTSFTRVGGSTVGGGAFIGLGNLLTSARSFDELLHLSEKGDHRQVDSLVSDIYGGDYNHLGLAAHVIAGSFGRCSSLNVRKEQGLAENAKEEDVAKSLLLMISNTIGQMAFLYSNRFEMERIYFGGFFIRKHPITMRTLSYAINYWSKGSCEGLFLKHEGYLGAVGSFLDMSE</sequence>
<dbReference type="Pfam" id="PF03630">
    <property type="entry name" value="Fumble"/>
    <property type="match status" value="1"/>
</dbReference>
<dbReference type="Proteomes" id="UP001328107">
    <property type="component" value="Unassembled WGS sequence"/>
</dbReference>
<comment type="similarity">
    <text evidence="11">Belongs to the type II pantothenate kinase family.</text>
</comment>
<keyword evidence="6" id="KW-0808">Transferase</keyword>
<keyword evidence="13" id="KW-1185">Reference proteome</keyword>
<dbReference type="CDD" id="cd24123">
    <property type="entry name" value="ASKHA_NBD_PanK-II_Pank4"/>
    <property type="match status" value="1"/>
</dbReference>
<dbReference type="GO" id="GO:0005634">
    <property type="term" value="C:nucleus"/>
    <property type="evidence" value="ECO:0007669"/>
    <property type="project" value="TreeGrafter"/>
</dbReference>
<evidence type="ECO:0000256" key="1">
    <source>
        <dbReference type="ARBA" id="ARBA00001206"/>
    </source>
</evidence>
<name>A0AAN5D6A0_9BILA</name>
<organism evidence="12 13">
    <name type="scientific">Pristionchus mayeri</name>
    <dbReference type="NCBI Taxonomy" id="1317129"/>
    <lineage>
        <taxon>Eukaryota</taxon>
        <taxon>Metazoa</taxon>
        <taxon>Ecdysozoa</taxon>
        <taxon>Nematoda</taxon>
        <taxon>Chromadorea</taxon>
        <taxon>Rhabditida</taxon>
        <taxon>Rhabditina</taxon>
        <taxon>Diplogasteromorpha</taxon>
        <taxon>Diplogasteroidea</taxon>
        <taxon>Neodiplogasteridae</taxon>
        <taxon>Pristionchus</taxon>
    </lineage>
</organism>
<dbReference type="InterPro" id="IPR043129">
    <property type="entry name" value="ATPase_NBD"/>
</dbReference>
<dbReference type="GO" id="GO:0004594">
    <property type="term" value="F:pantothenate kinase activity"/>
    <property type="evidence" value="ECO:0007669"/>
    <property type="project" value="UniProtKB-EC"/>
</dbReference>
<evidence type="ECO:0000256" key="8">
    <source>
        <dbReference type="ARBA" id="ARBA00022777"/>
    </source>
</evidence>
<evidence type="ECO:0000256" key="10">
    <source>
        <dbReference type="ARBA" id="ARBA00022993"/>
    </source>
</evidence>
<proteinExistence type="inferred from homology"/>